<reference evidence="5 6" key="1">
    <citation type="submission" date="2018-08" db="EMBL/GenBank/DDBJ databases">
        <title>Aphanomyces genome sequencing and annotation.</title>
        <authorList>
            <person name="Minardi D."/>
            <person name="Oidtmann B."/>
            <person name="Van Der Giezen M."/>
            <person name="Studholme D.J."/>
        </authorList>
    </citation>
    <scope>NUCLEOTIDE SEQUENCE [LARGE SCALE GENOMIC DNA]</scope>
    <source>
        <strain evidence="4 6">Si</strain>
        <strain evidence="3 5">Yx</strain>
    </source>
</reference>
<feature type="compositionally biased region" description="Basic and acidic residues" evidence="1">
    <location>
        <begin position="309"/>
        <end position="339"/>
    </location>
</feature>
<dbReference type="Proteomes" id="UP000283543">
    <property type="component" value="Unassembled WGS sequence"/>
</dbReference>
<dbReference type="Pfam" id="PF10354">
    <property type="entry name" value="BMT5-like"/>
    <property type="match status" value="1"/>
</dbReference>
<feature type="domain" description="25S rRNA (uridine-N(3))-methyltransferase BMT5-like" evidence="2">
    <location>
        <begin position="73"/>
        <end position="209"/>
    </location>
</feature>
<dbReference type="GO" id="GO:0070475">
    <property type="term" value="P:rRNA base methylation"/>
    <property type="evidence" value="ECO:0007669"/>
    <property type="project" value="InterPro"/>
</dbReference>
<dbReference type="AlphaFoldDB" id="A0A397B368"/>
<name>A0A397B368_APHAT</name>
<protein>
    <recommendedName>
        <fullName evidence="2">25S rRNA (uridine-N(3))-methyltransferase BMT5-like domain-containing protein</fullName>
    </recommendedName>
</protein>
<feature type="region of interest" description="Disordered" evidence="1">
    <location>
        <begin position="307"/>
        <end position="339"/>
    </location>
</feature>
<gene>
    <name evidence="3" type="ORF">DYB25_000986</name>
    <name evidence="4" type="ORF">DYB34_004606</name>
</gene>
<dbReference type="Proteomes" id="UP000266239">
    <property type="component" value="Unassembled WGS sequence"/>
</dbReference>
<evidence type="ECO:0000256" key="1">
    <source>
        <dbReference type="SAM" id="MobiDB-lite"/>
    </source>
</evidence>
<dbReference type="EMBL" id="QUTA01006077">
    <property type="protein sequence ID" value="RHY12848.1"/>
    <property type="molecule type" value="Genomic_DNA"/>
</dbReference>
<proteinExistence type="predicted"/>
<evidence type="ECO:0000313" key="3">
    <source>
        <dbReference type="EMBL" id="RHY12848.1"/>
    </source>
</evidence>
<dbReference type="GO" id="GO:0070042">
    <property type="term" value="F:rRNA (uridine-N3-)-methyltransferase activity"/>
    <property type="evidence" value="ECO:0007669"/>
    <property type="project" value="InterPro"/>
</dbReference>
<evidence type="ECO:0000313" key="5">
    <source>
        <dbReference type="Proteomes" id="UP000266239"/>
    </source>
</evidence>
<organism evidence="3 5">
    <name type="scientific">Aphanomyces astaci</name>
    <name type="common">Crayfish plague agent</name>
    <dbReference type="NCBI Taxonomy" id="112090"/>
    <lineage>
        <taxon>Eukaryota</taxon>
        <taxon>Sar</taxon>
        <taxon>Stramenopiles</taxon>
        <taxon>Oomycota</taxon>
        <taxon>Saprolegniomycetes</taxon>
        <taxon>Saprolegniales</taxon>
        <taxon>Verrucalvaceae</taxon>
        <taxon>Aphanomyces</taxon>
    </lineage>
</organism>
<evidence type="ECO:0000313" key="4">
    <source>
        <dbReference type="EMBL" id="RHY51813.1"/>
    </source>
</evidence>
<dbReference type="InterPro" id="IPR019446">
    <property type="entry name" value="BMT5-like"/>
</dbReference>
<dbReference type="VEuPathDB" id="FungiDB:H257_01603"/>
<comment type="caution">
    <text evidence="3">The sequence shown here is derived from an EMBL/GenBank/DDBJ whole genome shotgun (WGS) entry which is preliminary data.</text>
</comment>
<evidence type="ECO:0000313" key="6">
    <source>
        <dbReference type="Proteomes" id="UP000283543"/>
    </source>
</evidence>
<sequence>MTTEARNLERLHVSTKTLECARNKCVPCGYKIVVHARDADAMLNQRPELCPRFKAAIDTSPVFPLLEPQMKVLVVHDGGFALTSLLKGYLNETHQLVVATAETKAQVVKKSPDMAKRIKKLENQGVRVHFEADTGALGALGQFDRVIWNFVESGTLLDSFFASVSAALSSDGQVHMTTKTPAVVAAATAHGLAHVRSLVFDRSFCPSYKVPYSDCDTVVFSRCETSPAAASLPMEPVTDAILNEIQSTCLAKSSHDAPKPTKAAMKKAKLAAIKKKEDKAKVDVPYEKEYFDLMNLKPKGKKHVIKRKKEYEANQEGKERPSKRVLPHRMENGKRKMGW</sequence>
<evidence type="ECO:0000259" key="2">
    <source>
        <dbReference type="Pfam" id="PF10354"/>
    </source>
</evidence>
<dbReference type="EMBL" id="QUTB01006070">
    <property type="protein sequence ID" value="RHY51813.1"/>
    <property type="molecule type" value="Genomic_DNA"/>
</dbReference>
<accession>A0A397B368</accession>